<evidence type="ECO:0000313" key="2">
    <source>
        <dbReference type="Proteomes" id="UP000654471"/>
    </source>
</evidence>
<sequence>MAFTSQVIDYGAWTSRKRSPHAPTCRRAAPVGTPAAIPSPDGMACHEYPWYTAGARPHLYDSGCAPVRPGTERGS</sequence>
<reference evidence="2" key="1">
    <citation type="journal article" date="2019" name="Int. J. Syst. Evol. Microbiol.">
        <title>The Global Catalogue of Microorganisms (GCM) 10K type strain sequencing project: providing services to taxonomists for standard genome sequencing and annotation.</title>
        <authorList>
            <consortium name="The Broad Institute Genomics Platform"/>
            <consortium name="The Broad Institute Genome Sequencing Center for Infectious Disease"/>
            <person name="Wu L."/>
            <person name="Ma J."/>
        </authorList>
    </citation>
    <scope>NUCLEOTIDE SEQUENCE [LARGE SCALE GENOMIC DNA]</scope>
    <source>
        <strain evidence="2">JCM 3399</strain>
    </source>
</reference>
<protein>
    <submittedName>
        <fullName evidence="1">Uncharacterized protein</fullName>
    </submittedName>
</protein>
<proteinExistence type="predicted"/>
<name>A0ABQ2VM17_9ACTN</name>
<keyword evidence="2" id="KW-1185">Reference proteome</keyword>
<gene>
    <name evidence="1" type="ORF">GCM10010211_74440</name>
</gene>
<evidence type="ECO:0000313" key="1">
    <source>
        <dbReference type="EMBL" id="GGU96269.1"/>
    </source>
</evidence>
<comment type="caution">
    <text evidence="1">The sequence shown here is derived from an EMBL/GenBank/DDBJ whole genome shotgun (WGS) entry which is preliminary data.</text>
</comment>
<dbReference type="EMBL" id="BMRP01000051">
    <property type="protein sequence ID" value="GGU96269.1"/>
    <property type="molecule type" value="Genomic_DNA"/>
</dbReference>
<accession>A0ABQ2VM17</accession>
<dbReference type="Proteomes" id="UP000654471">
    <property type="component" value="Unassembled WGS sequence"/>
</dbReference>
<organism evidence="1 2">
    <name type="scientific">Streptomyces albospinus</name>
    <dbReference type="NCBI Taxonomy" id="285515"/>
    <lineage>
        <taxon>Bacteria</taxon>
        <taxon>Bacillati</taxon>
        <taxon>Actinomycetota</taxon>
        <taxon>Actinomycetes</taxon>
        <taxon>Kitasatosporales</taxon>
        <taxon>Streptomycetaceae</taxon>
        <taxon>Streptomyces</taxon>
    </lineage>
</organism>